<dbReference type="SMART" id="SM01027">
    <property type="entry name" value="Beta-Casp"/>
    <property type="match status" value="1"/>
</dbReference>
<dbReference type="Gene3D" id="3.60.15.10">
    <property type="entry name" value="Ribonuclease Z/Hydroxyacylglutathione hydrolase-like"/>
    <property type="match status" value="1"/>
</dbReference>
<evidence type="ECO:0008006" key="6">
    <source>
        <dbReference type="Google" id="ProtNLM"/>
    </source>
</evidence>
<evidence type="ECO:0000313" key="5">
    <source>
        <dbReference type="Proteomes" id="UP000231673"/>
    </source>
</evidence>
<evidence type="ECO:0000256" key="1">
    <source>
        <dbReference type="ARBA" id="ARBA00022801"/>
    </source>
</evidence>
<sequence length="454" mass="50816">MKLHFHGAAGIVTGSNYLLETAKNKVLIDCGLFQGLSEMEKKNLEPFPYNPKSIDFVFITHAHLDHIGRLPKLARDGFGGRIFATRPTIDFARLMLEDSQKVFEKRANRAEDMASLDGEQIEKLMAMFQPAEYDKLVKVNGEISVYFREAGHVLGSASVELNIEGKKIVFSGDLGSTKTSLLRDPAKIEEADYVVMESTYGDRFHESNQQCKNAIENIAEETATKKGVLMIPSFSLERTQQLLYHFNELVENNCIPRLPIFIDSPLAIRLTGIYSRYPEYYNNEAKLLLKSGDDIFKFPGLKLTLTTKESKAINDVFPPKIIIAGSGMSQGGRIIHHEARYLSEPENTLLIVAYQAKGTLGREILDGADSVKIMGETVPVRAKVERVDCYSSHGDQKDLLWWLSNIVQSGTDRKIKKVFICHGEEDSSLALSRKIKNDFGLKTEAPHLGDVAEL</sequence>
<dbReference type="SUPFAM" id="SSF56281">
    <property type="entry name" value="Metallo-hydrolase/oxidoreductase"/>
    <property type="match status" value="1"/>
</dbReference>
<evidence type="ECO:0000313" key="4">
    <source>
        <dbReference type="EMBL" id="PIW74617.1"/>
    </source>
</evidence>
<dbReference type="InterPro" id="IPR022712">
    <property type="entry name" value="Beta_Casp"/>
</dbReference>
<dbReference type="InterPro" id="IPR050698">
    <property type="entry name" value="MBL"/>
</dbReference>
<gene>
    <name evidence="4" type="ORF">CO003_01710</name>
</gene>
<dbReference type="InterPro" id="IPR036866">
    <property type="entry name" value="RibonucZ/Hydroxyglut_hydro"/>
</dbReference>
<dbReference type="PANTHER" id="PTHR11203:SF37">
    <property type="entry name" value="INTEGRATOR COMPLEX SUBUNIT 11"/>
    <property type="match status" value="1"/>
</dbReference>
<dbReference type="InterPro" id="IPR011108">
    <property type="entry name" value="RMMBL"/>
</dbReference>
<dbReference type="EMBL" id="PFGW01000035">
    <property type="protein sequence ID" value="PIW74617.1"/>
    <property type="molecule type" value="Genomic_DNA"/>
</dbReference>
<organism evidence="4 5">
    <name type="scientific">Candidatus Portnoybacteria bacterium CG_4_8_14_3_um_filter_44_15</name>
    <dbReference type="NCBI Taxonomy" id="1974803"/>
    <lineage>
        <taxon>Bacteria</taxon>
        <taxon>Candidatus Portnoyibacteriota</taxon>
    </lineage>
</organism>
<feature type="domain" description="Beta-Casp" evidence="3">
    <location>
        <begin position="239"/>
        <end position="364"/>
    </location>
</feature>
<accession>A0A2M7IDK9</accession>
<dbReference type="Pfam" id="PF10996">
    <property type="entry name" value="Beta-Casp"/>
    <property type="match status" value="1"/>
</dbReference>
<keyword evidence="1" id="KW-0378">Hydrolase</keyword>
<dbReference type="SMART" id="SM00849">
    <property type="entry name" value="Lactamase_B"/>
    <property type="match status" value="1"/>
</dbReference>
<reference evidence="5" key="1">
    <citation type="submission" date="2017-09" db="EMBL/GenBank/DDBJ databases">
        <title>Depth-based differentiation of microbial function through sediment-hosted aquifers and enrichment of novel symbionts in the deep terrestrial subsurface.</title>
        <authorList>
            <person name="Probst A.J."/>
            <person name="Ladd B."/>
            <person name="Jarett J.K."/>
            <person name="Geller-Mcgrath D.E."/>
            <person name="Sieber C.M.K."/>
            <person name="Emerson J.B."/>
            <person name="Anantharaman K."/>
            <person name="Thomas B.C."/>
            <person name="Malmstrom R."/>
            <person name="Stieglmeier M."/>
            <person name="Klingl A."/>
            <person name="Woyke T."/>
            <person name="Ryan C.M."/>
            <person name="Banfield J.F."/>
        </authorList>
    </citation>
    <scope>NUCLEOTIDE SEQUENCE [LARGE SCALE GENOMIC DNA]</scope>
</reference>
<dbReference type="Proteomes" id="UP000231673">
    <property type="component" value="Unassembled WGS sequence"/>
</dbReference>
<dbReference type="PANTHER" id="PTHR11203">
    <property type="entry name" value="CLEAVAGE AND POLYADENYLATION SPECIFICITY FACTOR FAMILY MEMBER"/>
    <property type="match status" value="1"/>
</dbReference>
<dbReference type="GO" id="GO:0016787">
    <property type="term" value="F:hydrolase activity"/>
    <property type="evidence" value="ECO:0007669"/>
    <property type="project" value="UniProtKB-KW"/>
</dbReference>
<dbReference type="CDD" id="cd16295">
    <property type="entry name" value="TTHA0252-CPSF-like_MBL-fold"/>
    <property type="match status" value="1"/>
</dbReference>
<dbReference type="GO" id="GO:0004521">
    <property type="term" value="F:RNA endonuclease activity"/>
    <property type="evidence" value="ECO:0007669"/>
    <property type="project" value="TreeGrafter"/>
</dbReference>
<dbReference type="Gene3D" id="3.40.50.10890">
    <property type="match status" value="1"/>
</dbReference>
<comment type="caution">
    <text evidence="4">The sequence shown here is derived from an EMBL/GenBank/DDBJ whole genome shotgun (WGS) entry which is preliminary data.</text>
</comment>
<dbReference type="Pfam" id="PF00753">
    <property type="entry name" value="Lactamase_B"/>
    <property type="match status" value="1"/>
</dbReference>
<evidence type="ECO:0000259" key="3">
    <source>
        <dbReference type="SMART" id="SM01027"/>
    </source>
</evidence>
<dbReference type="Pfam" id="PF07521">
    <property type="entry name" value="RMMBL"/>
    <property type="match status" value="1"/>
</dbReference>
<feature type="domain" description="Metallo-beta-lactamase" evidence="2">
    <location>
        <begin position="13"/>
        <end position="234"/>
    </location>
</feature>
<name>A0A2M7IDK9_9BACT</name>
<protein>
    <recommendedName>
        <fullName evidence="6">MBL fold hydrolase</fullName>
    </recommendedName>
</protein>
<dbReference type="AlphaFoldDB" id="A0A2M7IDK9"/>
<dbReference type="InterPro" id="IPR001279">
    <property type="entry name" value="Metallo-B-lactamas"/>
</dbReference>
<proteinExistence type="predicted"/>
<evidence type="ECO:0000259" key="2">
    <source>
        <dbReference type="SMART" id="SM00849"/>
    </source>
</evidence>